<evidence type="ECO:0000256" key="2">
    <source>
        <dbReference type="SAM" id="Phobius"/>
    </source>
</evidence>
<dbReference type="CDD" id="cd09159">
    <property type="entry name" value="PLDc_ybhO_like_2"/>
    <property type="match status" value="1"/>
</dbReference>
<keyword evidence="2" id="KW-0472">Membrane</keyword>
<dbReference type="AlphaFoldDB" id="A0A381NHP1"/>
<dbReference type="PANTHER" id="PTHR21248:SF22">
    <property type="entry name" value="PHOSPHOLIPASE D"/>
    <property type="match status" value="1"/>
</dbReference>
<dbReference type="PANTHER" id="PTHR21248">
    <property type="entry name" value="CARDIOLIPIN SYNTHASE"/>
    <property type="match status" value="1"/>
</dbReference>
<gene>
    <name evidence="4" type="ORF">METZ01_LOCUS6915</name>
</gene>
<dbReference type="CDD" id="cd09110">
    <property type="entry name" value="PLDc_CLS_1"/>
    <property type="match status" value="1"/>
</dbReference>
<dbReference type="SUPFAM" id="SSF56024">
    <property type="entry name" value="Phospholipase D/nuclease"/>
    <property type="match status" value="2"/>
</dbReference>
<dbReference type="InterPro" id="IPR025202">
    <property type="entry name" value="PLD-like_dom"/>
</dbReference>
<proteinExistence type="predicted"/>
<sequence length="505" mass="54982">MIDPSAIRTQNSREQEGGFPASEVERATGSKTLGGNRLELQYEGSSTFSSWLEGISRAQCMVYLENYLIRDDRVGRAFRDVLIEKARSGVPVYVIYDWVGCWATPRSYWKPLRQAGVHVRAFNPLSLGIGDPFGILRRDHRKLIVLDGKVAYVGGFCLGVEWAGRPTHPAWRDTAVKISGPAARAAAHAFEATWRGMGESLALSQQLPILSDVGDTPVWLIEGEPGRTRVYRTIHWVAARAKERVWITDAYFVAPRSVSEALGAAAQQGVDVRILVPAHNNWPLVGSLSRGGYRSLLKSGVRIFEWQGPMIHAKTAVVDGIWSRVGSSNLNSASLIGNWELDVGVLDTKLASQLEELFLTDLSSSIEIVLPGRRFEYGIEIPDSSGATESLDPQGTLPERMMQIRALGAAQSRITMAPLVRARGALGDSLAGNRPIGREGRTVLGTVSAIILSTAIIAAFFPTFVGAMVAVVAGWFGLTTGIRAYLQSRRARSEGQEAPTTAELD</sequence>
<accession>A0A381NHP1</accession>
<dbReference type="EMBL" id="UINC01000366">
    <property type="protein sequence ID" value="SUZ54061.1"/>
    <property type="molecule type" value="Genomic_DNA"/>
</dbReference>
<protein>
    <recommendedName>
        <fullName evidence="3">PLD phosphodiesterase domain-containing protein</fullName>
    </recommendedName>
</protein>
<dbReference type="PROSITE" id="PS50035">
    <property type="entry name" value="PLD"/>
    <property type="match status" value="2"/>
</dbReference>
<feature type="transmembrane region" description="Helical" evidence="2">
    <location>
        <begin position="467"/>
        <end position="486"/>
    </location>
</feature>
<dbReference type="Pfam" id="PF13091">
    <property type="entry name" value="PLDc_2"/>
    <property type="match status" value="2"/>
</dbReference>
<dbReference type="GO" id="GO:0008808">
    <property type="term" value="F:cardiolipin synthase activity"/>
    <property type="evidence" value="ECO:0007669"/>
    <property type="project" value="TreeGrafter"/>
</dbReference>
<feature type="region of interest" description="Disordered" evidence="1">
    <location>
        <begin position="1"/>
        <end position="26"/>
    </location>
</feature>
<name>A0A381NHP1_9ZZZZ</name>
<dbReference type="Gene3D" id="3.30.870.10">
    <property type="entry name" value="Endonuclease Chain A"/>
    <property type="match status" value="2"/>
</dbReference>
<keyword evidence="2" id="KW-0812">Transmembrane</keyword>
<feature type="domain" description="PLD phosphodiesterase" evidence="3">
    <location>
        <begin position="307"/>
        <end position="334"/>
    </location>
</feature>
<dbReference type="GO" id="GO:0032049">
    <property type="term" value="P:cardiolipin biosynthetic process"/>
    <property type="evidence" value="ECO:0007669"/>
    <property type="project" value="UniProtKB-ARBA"/>
</dbReference>
<reference evidence="4" key="1">
    <citation type="submission" date="2018-05" db="EMBL/GenBank/DDBJ databases">
        <authorList>
            <person name="Lanie J.A."/>
            <person name="Ng W.-L."/>
            <person name="Kazmierczak K.M."/>
            <person name="Andrzejewski T.M."/>
            <person name="Davidsen T.M."/>
            <person name="Wayne K.J."/>
            <person name="Tettelin H."/>
            <person name="Glass J.I."/>
            <person name="Rusch D."/>
            <person name="Podicherti R."/>
            <person name="Tsui H.-C.T."/>
            <person name="Winkler M.E."/>
        </authorList>
    </citation>
    <scope>NUCLEOTIDE SEQUENCE</scope>
</reference>
<dbReference type="InterPro" id="IPR001736">
    <property type="entry name" value="PLipase_D/transphosphatidylase"/>
</dbReference>
<evidence type="ECO:0000256" key="1">
    <source>
        <dbReference type="SAM" id="MobiDB-lite"/>
    </source>
</evidence>
<keyword evidence="2" id="KW-1133">Transmembrane helix</keyword>
<evidence type="ECO:0000259" key="3">
    <source>
        <dbReference type="PROSITE" id="PS50035"/>
    </source>
</evidence>
<evidence type="ECO:0000313" key="4">
    <source>
        <dbReference type="EMBL" id="SUZ54061.1"/>
    </source>
</evidence>
<organism evidence="4">
    <name type="scientific">marine metagenome</name>
    <dbReference type="NCBI Taxonomy" id="408172"/>
    <lineage>
        <taxon>unclassified sequences</taxon>
        <taxon>metagenomes</taxon>
        <taxon>ecological metagenomes</taxon>
    </lineage>
</organism>
<feature type="domain" description="PLD phosphodiesterase" evidence="3">
    <location>
        <begin position="135"/>
        <end position="162"/>
    </location>
</feature>
<dbReference type="SMART" id="SM00155">
    <property type="entry name" value="PLDc"/>
    <property type="match status" value="2"/>
</dbReference>
<dbReference type="GO" id="GO:0016020">
    <property type="term" value="C:membrane"/>
    <property type="evidence" value="ECO:0007669"/>
    <property type="project" value="TreeGrafter"/>
</dbReference>